<evidence type="ECO:0000313" key="2">
    <source>
        <dbReference type="EMBL" id="KAK3385345.1"/>
    </source>
</evidence>
<reference evidence="2" key="1">
    <citation type="journal article" date="2023" name="Mol. Phylogenet. Evol.">
        <title>Genome-scale phylogeny and comparative genomics of the fungal order Sordariales.</title>
        <authorList>
            <person name="Hensen N."/>
            <person name="Bonometti L."/>
            <person name="Westerberg I."/>
            <person name="Brannstrom I.O."/>
            <person name="Guillou S."/>
            <person name="Cros-Aarteil S."/>
            <person name="Calhoun S."/>
            <person name="Haridas S."/>
            <person name="Kuo A."/>
            <person name="Mondo S."/>
            <person name="Pangilinan J."/>
            <person name="Riley R."/>
            <person name="LaButti K."/>
            <person name="Andreopoulos B."/>
            <person name="Lipzen A."/>
            <person name="Chen C."/>
            <person name="Yan M."/>
            <person name="Daum C."/>
            <person name="Ng V."/>
            <person name="Clum A."/>
            <person name="Steindorff A."/>
            <person name="Ohm R.A."/>
            <person name="Martin F."/>
            <person name="Silar P."/>
            <person name="Natvig D.O."/>
            <person name="Lalanne C."/>
            <person name="Gautier V."/>
            <person name="Ament-Velasquez S.L."/>
            <person name="Kruys A."/>
            <person name="Hutchinson M.I."/>
            <person name="Powell A.J."/>
            <person name="Barry K."/>
            <person name="Miller A.N."/>
            <person name="Grigoriev I.V."/>
            <person name="Debuchy R."/>
            <person name="Gladieux P."/>
            <person name="Hiltunen Thoren M."/>
            <person name="Johannesson H."/>
        </authorList>
    </citation>
    <scope>NUCLEOTIDE SEQUENCE</scope>
    <source>
        <strain evidence="2">CBS 232.78</strain>
    </source>
</reference>
<protein>
    <submittedName>
        <fullName evidence="2">Uncharacterized protein</fullName>
    </submittedName>
</protein>
<comment type="caution">
    <text evidence="2">The sequence shown here is derived from an EMBL/GenBank/DDBJ whole genome shotgun (WGS) entry which is preliminary data.</text>
</comment>
<evidence type="ECO:0000313" key="3">
    <source>
        <dbReference type="Proteomes" id="UP001285441"/>
    </source>
</evidence>
<reference evidence="2" key="2">
    <citation type="submission" date="2023-06" db="EMBL/GenBank/DDBJ databases">
        <authorList>
            <consortium name="Lawrence Berkeley National Laboratory"/>
            <person name="Haridas S."/>
            <person name="Hensen N."/>
            <person name="Bonometti L."/>
            <person name="Westerberg I."/>
            <person name="Brannstrom I.O."/>
            <person name="Guillou S."/>
            <person name="Cros-Aarteil S."/>
            <person name="Calhoun S."/>
            <person name="Kuo A."/>
            <person name="Mondo S."/>
            <person name="Pangilinan J."/>
            <person name="Riley R."/>
            <person name="LaButti K."/>
            <person name="Andreopoulos B."/>
            <person name="Lipzen A."/>
            <person name="Chen C."/>
            <person name="Yanf M."/>
            <person name="Daum C."/>
            <person name="Ng V."/>
            <person name="Clum A."/>
            <person name="Steindorff A."/>
            <person name="Ohm R."/>
            <person name="Martin F."/>
            <person name="Silar P."/>
            <person name="Natvig D."/>
            <person name="Lalanne C."/>
            <person name="Gautier V."/>
            <person name="Ament-velasquez S.L."/>
            <person name="Kruys A."/>
            <person name="Hutchinson M.I."/>
            <person name="Powell A.J."/>
            <person name="Barry K."/>
            <person name="Miller A.N."/>
            <person name="Grigoriev I.V."/>
            <person name="Debuchy R."/>
            <person name="Gladieux P."/>
            <person name="Thoren M.H."/>
            <person name="Johannesson H."/>
        </authorList>
    </citation>
    <scope>NUCLEOTIDE SEQUENCE</scope>
    <source>
        <strain evidence="2">CBS 232.78</strain>
    </source>
</reference>
<gene>
    <name evidence="2" type="ORF">B0H63DRAFT_543665</name>
</gene>
<feature type="region of interest" description="Disordered" evidence="1">
    <location>
        <begin position="69"/>
        <end position="96"/>
    </location>
</feature>
<sequence length="546" mass="63547">MCIKITRHFKCHAGTHNVYDQGHIDYIVRCSTGLALDSRYEQEELVCFSESDKFDEYYNHACPECLGETETPKEKPAKTTDPSQQPFFNPREDQAEQPVEERDRIAMHWYLSFLLQGLYALVNSSDGVDYAEDRDEHGRLPMKIITERIQFATAQLACKAAPGHSAAVVICKRTNSQSPNASHFDISQQASSCDCLSTQKPQLSNLSTYWRSLLAVENLDDLINSEFQRSLTEEEREVMFEVYDDTQTELTRWVTDFQWGNPLLDIAERQRPTRVMQMFPVFSKGQMEVRMTQAETVFQPQIQRWEAVKARAITTEEEKVNQAHEEMVSWIYQMVLNDTGLTAERVGQIMVCTYNHMLNLDCLKANPAPGGPQDISRWEGYDEHERSFAKGVMESTFNRLRWIAQNWPGEVLDCLSRFMDQIERMPIVHSDEASLRSWQEWVDRDKALHKEVAKTYTSALMKSVIVLQAHPEVECVVCKRSGWTMDHWPVQNWKCYFQNKDHWVGRNCVHRLSRVLDLSEINHPLRKLDLRYKELKCPYWGCGRNF</sequence>
<dbReference type="AlphaFoldDB" id="A0AAE0TZN4"/>
<accession>A0AAE0TZN4</accession>
<proteinExistence type="predicted"/>
<keyword evidence="3" id="KW-1185">Reference proteome</keyword>
<dbReference type="Proteomes" id="UP001285441">
    <property type="component" value="Unassembled WGS sequence"/>
</dbReference>
<name>A0AAE0TZN4_9PEZI</name>
<dbReference type="EMBL" id="JAULSW010000004">
    <property type="protein sequence ID" value="KAK3385345.1"/>
    <property type="molecule type" value="Genomic_DNA"/>
</dbReference>
<organism evidence="2 3">
    <name type="scientific">Podospora didyma</name>
    <dbReference type="NCBI Taxonomy" id="330526"/>
    <lineage>
        <taxon>Eukaryota</taxon>
        <taxon>Fungi</taxon>
        <taxon>Dikarya</taxon>
        <taxon>Ascomycota</taxon>
        <taxon>Pezizomycotina</taxon>
        <taxon>Sordariomycetes</taxon>
        <taxon>Sordariomycetidae</taxon>
        <taxon>Sordariales</taxon>
        <taxon>Podosporaceae</taxon>
        <taxon>Podospora</taxon>
    </lineage>
</organism>
<evidence type="ECO:0000256" key="1">
    <source>
        <dbReference type="SAM" id="MobiDB-lite"/>
    </source>
</evidence>